<dbReference type="Pfam" id="PF13187">
    <property type="entry name" value="Fer4_9"/>
    <property type="match status" value="1"/>
</dbReference>
<keyword evidence="6" id="KW-0411">Iron-sulfur</keyword>
<dbReference type="PROSITE" id="PS51379">
    <property type="entry name" value="4FE4S_FER_2"/>
    <property type="match status" value="2"/>
</dbReference>
<keyword evidence="7" id="KW-0472">Membrane</keyword>
<sequence length="225" mass="26012">MYKILLIFLAVGYFYPIVGFLALFCMVGPVIMAVKRGRYWCGHYCPRGNFYDEWIGKFSHARSIPAIFRRQWFRMFMVIFIFMVFGIQMDNAWGDLAQMGAVFWRIVFVTTVVGIFLGIIYRPRTWCSFCPMGTLSYWVSPKKKTKSNAFEKIFVSDECVECKVCTNECPLEIKVYQAKGDRDGLKNRDCLKCGRCIAKCPKQAINFARENKNALDSVCNKSFIG</sequence>
<evidence type="ECO:0000256" key="7">
    <source>
        <dbReference type="SAM" id="Phobius"/>
    </source>
</evidence>
<evidence type="ECO:0000313" key="10">
    <source>
        <dbReference type="Proteomes" id="UP001243623"/>
    </source>
</evidence>
<proteinExistence type="predicted"/>
<dbReference type="Gene3D" id="3.30.70.20">
    <property type="match status" value="1"/>
</dbReference>
<dbReference type="Proteomes" id="UP001243623">
    <property type="component" value="Chromosome"/>
</dbReference>
<dbReference type="SUPFAM" id="SSF54862">
    <property type="entry name" value="4Fe-4S ferredoxins"/>
    <property type="match status" value="1"/>
</dbReference>
<evidence type="ECO:0000256" key="6">
    <source>
        <dbReference type="ARBA" id="ARBA00023014"/>
    </source>
</evidence>
<feature type="transmembrane region" description="Helical" evidence="7">
    <location>
        <begin position="6"/>
        <end position="34"/>
    </location>
</feature>
<evidence type="ECO:0000256" key="2">
    <source>
        <dbReference type="ARBA" id="ARBA00022485"/>
    </source>
</evidence>
<dbReference type="InterPro" id="IPR017896">
    <property type="entry name" value="4Fe4S_Fe-S-bd"/>
</dbReference>
<organism evidence="9 10">
    <name type="scientific">Selenobaculum gibii</name>
    <dbReference type="NCBI Taxonomy" id="3054208"/>
    <lineage>
        <taxon>Bacteria</taxon>
        <taxon>Bacillati</taxon>
        <taxon>Bacillota</taxon>
        <taxon>Negativicutes</taxon>
        <taxon>Selenomonadales</taxon>
        <taxon>Selenomonadaceae</taxon>
        <taxon>Selenobaculum</taxon>
    </lineage>
</organism>
<dbReference type="KEGG" id="sgbi:P3F81_01015"/>
<dbReference type="GO" id="GO:0005886">
    <property type="term" value="C:plasma membrane"/>
    <property type="evidence" value="ECO:0007669"/>
    <property type="project" value="TreeGrafter"/>
</dbReference>
<dbReference type="EMBL" id="CP120678">
    <property type="protein sequence ID" value="WIW70934.1"/>
    <property type="molecule type" value="Genomic_DNA"/>
</dbReference>
<accession>A0A9Y2AIU7</accession>
<name>A0A9Y2AIU7_9FIRM</name>
<reference evidence="9" key="1">
    <citation type="submission" date="2023-03" db="EMBL/GenBank/DDBJ databases">
        <title>Selenobaculum gbiensis gen. nov. sp. nov., a new bacterium isolated from the gut microbiota of IBD patient.</title>
        <authorList>
            <person name="Yeo S."/>
            <person name="Park H."/>
            <person name="Huh C.S."/>
        </authorList>
    </citation>
    <scope>NUCLEOTIDE SEQUENCE</scope>
    <source>
        <strain evidence="9">ICN-92133</strain>
    </source>
</reference>
<evidence type="ECO:0000313" key="9">
    <source>
        <dbReference type="EMBL" id="WIW70934.1"/>
    </source>
</evidence>
<dbReference type="InterPro" id="IPR017900">
    <property type="entry name" value="4Fe4S_Fe_S_CS"/>
</dbReference>
<gene>
    <name evidence="9" type="ORF">P3F81_01015</name>
</gene>
<dbReference type="PANTHER" id="PTHR30176:SF3">
    <property type="entry name" value="FERREDOXIN-TYPE PROTEIN NAPH"/>
    <property type="match status" value="1"/>
</dbReference>
<keyword evidence="5" id="KW-0408">Iron</keyword>
<evidence type="ECO:0000256" key="3">
    <source>
        <dbReference type="ARBA" id="ARBA00022723"/>
    </source>
</evidence>
<feature type="domain" description="4Fe-4S ferredoxin-type" evidence="8">
    <location>
        <begin position="181"/>
        <end position="210"/>
    </location>
</feature>
<evidence type="ECO:0000256" key="5">
    <source>
        <dbReference type="ARBA" id="ARBA00023004"/>
    </source>
</evidence>
<dbReference type="PANTHER" id="PTHR30176">
    <property type="entry name" value="FERREDOXIN-TYPE PROTEIN NAPH"/>
    <property type="match status" value="1"/>
</dbReference>
<evidence type="ECO:0000259" key="8">
    <source>
        <dbReference type="PROSITE" id="PS51379"/>
    </source>
</evidence>
<keyword evidence="7" id="KW-0812">Transmembrane</keyword>
<evidence type="ECO:0000256" key="4">
    <source>
        <dbReference type="ARBA" id="ARBA00022982"/>
    </source>
</evidence>
<dbReference type="InterPro" id="IPR051684">
    <property type="entry name" value="Electron_Trans/Redox"/>
</dbReference>
<dbReference type="Pfam" id="PF12801">
    <property type="entry name" value="Fer4_5"/>
    <property type="match status" value="2"/>
</dbReference>
<keyword evidence="3" id="KW-0479">Metal-binding</keyword>
<dbReference type="GO" id="GO:0051539">
    <property type="term" value="F:4 iron, 4 sulfur cluster binding"/>
    <property type="evidence" value="ECO:0007669"/>
    <property type="project" value="UniProtKB-KW"/>
</dbReference>
<dbReference type="GO" id="GO:0046872">
    <property type="term" value="F:metal ion binding"/>
    <property type="evidence" value="ECO:0007669"/>
    <property type="project" value="UniProtKB-KW"/>
</dbReference>
<keyword evidence="1" id="KW-0813">Transport</keyword>
<keyword evidence="10" id="KW-1185">Reference proteome</keyword>
<keyword evidence="4" id="KW-0249">Electron transport</keyword>
<dbReference type="PROSITE" id="PS00198">
    <property type="entry name" value="4FE4S_FER_1"/>
    <property type="match status" value="1"/>
</dbReference>
<protein>
    <submittedName>
        <fullName evidence="9">4Fe-4S binding protein</fullName>
    </submittedName>
</protein>
<keyword evidence="2" id="KW-0004">4Fe-4S</keyword>
<feature type="domain" description="4Fe-4S ferredoxin-type" evidence="8">
    <location>
        <begin position="150"/>
        <end position="179"/>
    </location>
</feature>
<dbReference type="RefSeq" id="WP_147667190.1">
    <property type="nucleotide sequence ID" value="NZ_CP120678.1"/>
</dbReference>
<feature type="transmembrane region" description="Helical" evidence="7">
    <location>
        <begin position="72"/>
        <end position="89"/>
    </location>
</feature>
<evidence type="ECO:0000256" key="1">
    <source>
        <dbReference type="ARBA" id="ARBA00022448"/>
    </source>
</evidence>
<feature type="transmembrane region" description="Helical" evidence="7">
    <location>
        <begin position="101"/>
        <end position="121"/>
    </location>
</feature>
<keyword evidence="7" id="KW-1133">Transmembrane helix</keyword>
<dbReference type="AlphaFoldDB" id="A0A9Y2AIU7"/>